<dbReference type="Proteomes" id="UP000288805">
    <property type="component" value="Unassembled WGS sequence"/>
</dbReference>
<accession>A0A438JLH6</accession>
<proteinExistence type="predicted"/>
<organism evidence="1 2">
    <name type="scientific">Vitis vinifera</name>
    <name type="common">Grape</name>
    <dbReference type="NCBI Taxonomy" id="29760"/>
    <lineage>
        <taxon>Eukaryota</taxon>
        <taxon>Viridiplantae</taxon>
        <taxon>Streptophyta</taxon>
        <taxon>Embryophyta</taxon>
        <taxon>Tracheophyta</taxon>
        <taxon>Spermatophyta</taxon>
        <taxon>Magnoliopsida</taxon>
        <taxon>eudicotyledons</taxon>
        <taxon>Gunneridae</taxon>
        <taxon>Pentapetalae</taxon>
        <taxon>rosids</taxon>
        <taxon>Vitales</taxon>
        <taxon>Vitaceae</taxon>
        <taxon>Viteae</taxon>
        <taxon>Vitis</taxon>
    </lineage>
</organism>
<comment type="caution">
    <text evidence="1">The sequence shown here is derived from an EMBL/GenBank/DDBJ whole genome shotgun (WGS) entry which is preliminary data.</text>
</comment>
<reference evidence="1 2" key="1">
    <citation type="journal article" date="2018" name="PLoS Genet.">
        <title>Population sequencing reveals clonal diversity and ancestral inbreeding in the grapevine cultivar Chardonnay.</title>
        <authorList>
            <person name="Roach M.J."/>
            <person name="Johnson D.L."/>
            <person name="Bohlmann J."/>
            <person name="van Vuuren H.J."/>
            <person name="Jones S.J."/>
            <person name="Pretorius I.S."/>
            <person name="Schmidt S.A."/>
            <person name="Borneman A.R."/>
        </authorList>
    </citation>
    <scope>NUCLEOTIDE SEQUENCE [LARGE SCALE GENOMIC DNA]</scope>
    <source>
        <strain evidence="2">cv. Chardonnay</strain>
        <tissue evidence="1">Leaf</tissue>
    </source>
</reference>
<gene>
    <name evidence="1" type="ORF">CK203_012906</name>
</gene>
<protein>
    <submittedName>
        <fullName evidence="1">Uncharacterized protein</fullName>
    </submittedName>
</protein>
<sequence length="137" mass="14728">MPEGNHVEIILQIKTHLLSSLLSQPDSSPQKALHPSGESIAGEFDVTTLTPPEWVSFPSSVGFRGCTASRAYGSFYGQIASGTSDADRLAQIIHGCKAVALLSCTEFESESTFISRAHRKASNSGRFTLIGETEKLE</sequence>
<dbReference type="EMBL" id="QGNW01000036">
    <property type="protein sequence ID" value="RVX09810.1"/>
    <property type="molecule type" value="Genomic_DNA"/>
</dbReference>
<dbReference type="OrthoDB" id="1803243at2759"/>
<evidence type="ECO:0000313" key="2">
    <source>
        <dbReference type="Proteomes" id="UP000288805"/>
    </source>
</evidence>
<evidence type="ECO:0000313" key="1">
    <source>
        <dbReference type="EMBL" id="RVX09810.1"/>
    </source>
</evidence>
<dbReference type="AlphaFoldDB" id="A0A438JLH6"/>
<name>A0A438JLH6_VITVI</name>